<dbReference type="GO" id="GO:0005743">
    <property type="term" value="C:mitochondrial inner membrane"/>
    <property type="evidence" value="ECO:0007669"/>
    <property type="project" value="UniProtKB-SubCell"/>
</dbReference>
<dbReference type="Proteomes" id="UP001295423">
    <property type="component" value="Unassembled WGS sequence"/>
</dbReference>
<evidence type="ECO:0000256" key="3">
    <source>
        <dbReference type="ARBA" id="ARBA00022448"/>
    </source>
</evidence>
<organism evidence="10 11">
    <name type="scientific">Cylindrotheca closterium</name>
    <dbReference type="NCBI Taxonomy" id="2856"/>
    <lineage>
        <taxon>Eukaryota</taxon>
        <taxon>Sar</taxon>
        <taxon>Stramenopiles</taxon>
        <taxon>Ochrophyta</taxon>
        <taxon>Bacillariophyta</taxon>
        <taxon>Bacillariophyceae</taxon>
        <taxon>Bacillariophycidae</taxon>
        <taxon>Bacillariales</taxon>
        <taxon>Bacillariaceae</taxon>
        <taxon>Cylindrotheca</taxon>
    </lineage>
</organism>
<comment type="caution">
    <text evidence="10">The sequence shown here is derived from an EMBL/GenBank/DDBJ whole genome shotgun (WGS) entry which is preliminary data.</text>
</comment>
<keyword evidence="8 9" id="KW-0472">Membrane</keyword>
<evidence type="ECO:0000256" key="4">
    <source>
        <dbReference type="ARBA" id="ARBA00022692"/>
    </source>
</evidence>
<reference evidence="10" key="1">
    <citation type="submission" date="2023-08" db="EMBL/GenBank/DDBJ databases">
        <authorList>
            <person name="Audoor S."/>
            <person name="Bilcke G."/>
        </authorList>
    </citation>
    <scope>NUCLEOTIDE SEQUENCE</scope>
</reference>
<dbReference type="PANTHER" id="PTHR14154">
    <property type="entry name" value="UPF0041 BRAIN PROTEIN 44-RELATED"/>
    <property type="match status" value="1"/>
</dbReference>
<evidence type="ECO:0000256" key="6">
    <source>
        <dbReference type="ARBA" id="ARBA00022989"/>
    </source>
</evidence>
<name>A0AAD2D0J8_9STRA</name>
<keyword evidence="7 9" id="KW-0496">Mitochondrion</keyword>
<keyword evidence="3 9" id="KW-0813">Transport</keyword>
<gene>
    <name evidence="10" type="ORF">CYCCA115_LOCUS9729</name>
</gene>
<accession>A0AAD2D0J8</accession>
<dbReference type="Pfam" id="PF03650">
    <property type="entry name" value="MPC"/>
    <property type="match status" value="2"/>
</dbReference>
<evidence type="ECO:0000256" key="8">
    <source>
        <dbReference type="ARBA" id="ARBA00023136"/>
    </source>
</evidence>
<dbReference type="InterPro" id="IPR005336">
    <property type="entry name" value="MPC"/>
</dbReference>
<keyword evidence="5 9" id="KW-0999">Mitochondrion inner membrane</keyword>
<dbReference type="AlphaFoldDB" id="A0AAD2D0J8"/>
<comment type="similarity">
    <text evidence="2 9">Belongs to the mitochondrial pyruvate carrier (MPC) (TC 2.A.105) family.</text>
</comment>
<evidence type="ECO:0000313" key="10">
    <source>
        <dbReference type="EMBL" id="CAJ1945585.1"/>
    </source>
</evidence>
<keyword evidence="6 9" id="KW-1133">Transmembrane helix</keyword>
<protein>
    <recommendedName>
        <fullName evidence="9">Mitochondrial pyruvate carrier</fullName>
    </recommendedName>
</protein>
<evidence type="ECO:0000256" key="1">
    <source>
        <dbReference type="ARBA" id="ARBA00004448"/>
    </source>
</evidence>
<keyword evidence="11" id="KW-1185">Reference proteome</keyword>
<evidence type="ECO:0000256" key="7">
    <source>
        <dbReference type="ARBA" id="ARBA00023128"/>
    </source>
</evidence>
<feature type="transmembrane region" description="Helical" evidence="9">
    <location>
        <begin position="49"/>
        <end position="70"/>
    </location>
</feature>
<comment type="subcellular location">
    <subcellularLocation>
        <location evidence="1 9">Mitochondrion inner membrane</location>
        <topology evidence="1 9">Multi-pass membrane protein</topology>
    </subcellularLocation>
</comment>
<proteinExistence type="inferred from homology"/>
<evidence type="ECO:0000256" key="5">
    <source>
        <dbReference type="ARBA" id="ARBA00022792"/>
    </source>
</evidence>
<evidence type="ECO:0000256" key="2">
    <source>
        <dbReference type="ARBA" id="ARBA00006416"/>
    </source>
</evidence>
<keyword evidence="4 9" id="KW-0812">Transmembrane</keyword>
<feature type="transmembrane region" description="Helical" evidence="9">
    <location>
        <begin position="77"/>
        <end position="97"/>
    </location>
</feature>
<evidence type="ECO:0000313" key="11">
    <source>
        <dbReference type="Proteomes" id="UP001295423"/>
    </source>
</evidence>
<comment type="function">
    <text evidence="9">Mediates the uptake of pyruvate into mitochondria.</text>
</comment>
<sequence length="272" mass="29600">MFARPSSRLASHAMLRASRRVVVGGKRFGKRFQSTTKEEPKGWWSSAQFWGGLGALAGWGMSGSAIYDAFQQGPEVISLTMTPVLIVYSTLFARWAWVVQPRNLLLCACHVTNVGAQINQFRRALEFKKEQGEEEKVTEIMQQVGAGCVAAAVAVVAGPTLGSALASAELGALSSIAAAPAGPFTVHFWAPMSKWFISGASFMDLHRPTDKISLPQYTALTLTGFFFSRYALLVTPINYTLCSVNIALFGSSAWHLGRKVKADFIDEKGEEQ</sequence>
<evidence type="ECO:0000256" key="9">
    <source>
        <dbReference type="RuleBase" id="RU363100"/>
    </source>
</evidence>
<dbReference type="EMBL" id="CAKOGP040001446">
    <property type="protein sequence ID" value="CAJ1945585.1"/>
    <property type="molecule type" value="Genomic_DNA"/>
</dbReference>
<dbReference type="GO" id="GO:0006850">
    <property type="term" value="P:pyruvate import into mitochondria"/>
    <property type="evidence" value="ECO:0007669"/>
    <property type="project" value="InterPro"/>
</dbReference>